<dbReference type="InterPro" id="IPR052350">
    <property type="entry name" value="Metallo-dep_Lactonases"/>
</dbReference>
<dbReference type="Gene3D" id="3.20.20.140">
    <property type="entry name" value="Metal-dependent hydrolases"/>
    <property type="match status" value="1"/>
</dbReference>
<dbReference type="OrthoDB" id="9787654at2"/>
<dbReference type="EMBL" id="WTTO01000026">
    <property type="protein sequence ID" value="NAR73787.1"/>
    <property type="molecule type" value="Genomic_DNA"/>
</dbReference>
<feature type="domain" description="Amidohydrolase-related" evidence="2">
    <location>
        <begin position="10"/>
        <end position="354"/>
    </location>
</feature>
<accession>A0A1L6KMP5</accession>
<proteinExistence type="inferred from homology"/>
<dbReference type="Pfam" id="PF04909">
    <property type="entry name" value="Amidohydro_2"/>
    <property type="match status" value="1"/>
</dbReference>
<reference evidence="3 4" key="1">
    <citation type="submission" date="2019-12" db="EMBL/GenBank/DDBJ databases">
        <title>Acinetobacter haemolyticus comparative genomics.</title>
        <authorList>
            <person name="Castro-Jaimes S."/>
            <person name="Bello-Lopez E."/>
            <person name="Velazquez-Acosta C."/>
            <person name="Volkow-Fernandez P."/>
            <person name="Lozano-Zarain P."/>
            <person name="Castillo Ramirez S."/>
            <person name="Cevallos M.A."/>
        </authorList>
    </citation>
    <scope>NUCLEOTIDE SEQUENCE [LARGE SCALE GENOMIC DNA]</scope>
    <source>
        <strain evidence="3 4">AN10</strain>
    </source>
</reference>
<dbReference type="AlphaFoldDB" id="A0A1L6KMP5"/>
<dbReference type="InterPro" id="IPR006680">
    <property type="entry name" value="Amidohydro-rel"/>
</dbReference>
<dbReference type="PANTHER" id="PTHR43569:SF1">
    <property type="entry name" value="BLL3371 PROTEIN"/>
    <property type="match status" value="1"/>
</dbReference>
<sequence>MNQLDFSIIDPHIHQWDPYHTPHSAAVLVKALGKYPFLMDKILRLVKPKALLDTLGHTQHVLSPYLPMHYHQDLDGIQVESVVHVEANWHHHKGFGVVEETRWLSQLDFSKYDLKLAAIVATADPSHRKFVDILKAHRDASPLLRGIRKMSSWHEDDGIYRWSKTPHLYQSKKFLKGFEQLAKMNLSFDAWGYSTQLNEITALAKQFPETRIVIDHLATPVGLFGAVGKNTGKTAAQRDAIFQQWQNDLSALAEQPNVHAKISGLMMPVLGHTSYKENRTATVAEMVQLLTPLIQHAIRVFGTGRIMFASNYPMDKPNAGLTDLIQAYIKMIEPYGSEALQAIFRQNAIHFYQLDIN</sequence>
<protein>
    <submittedName>
        <fullName evidence="3">Amidohydrolase family protein</fullName>
    </submittedName>
</protein>
<dbReference type="PANTHER" id="PTHR43569">
    <property type="entry name" value="AMIDOHYDROLASE"/>
    <property type="match status" value="1"/>
</dbReference>
<comment type="caution">
    <text evidence="3">The sequence shown here is derived from an EMBL/GenBank/DDBJ whole genome shotgun (WGS) entry which is preliminary data.</text>
</comment>
<evidence type="ECO:0000259" key="2">
    <source>
        <dbReference type="Pfam" id="PF04909"/>
    </source>
</evidence>
<comment type="similarity">
    <text evidence="1">Belongs to the metallo-dependent hydrolases superfamily.</text>
</comment>
<dbReference type="Proteomes" id="UP000451048">
    <property type="component" value="Unassembled WGS sequence"/>
</dbReference>
<dbReference type="KEGG" id="ahl:AHTJS_08100"/>
<evidence type="ECO:0000313" key="3">
    <source>
        <dbReference type="EMBL" id="NAR73787.1"/>
    </source>
</evidence>
<name>A0A1L6KMP5_ACIHA</name>
<dbReference type="SUPFAM" id="SSF51556">
    <property type="entry name" value="Metallo-dependent hydrolases"/>
    <property type="match status" value="1"/>
</dbReference>
<dbReference type="RefSeq" id="WP_075315609.1">
    <property type="nucleotide sequence ID" value="NZ_CP018871.1"/>
</dbReference>
<dbReference type="GO" id="GO:0016787">
    <property type="term" value="F:hydrolase activity"/>
    <property type="evidence" value="ECO:0007669"/>
    <property type="project" value="InterPro"/>
</dbReference>
<gene>
    <name evidence="3" type="ORF">GPS52_09805</name>
</gene>
<organism evidence="3 4">
    <name type="scientific">Acinetobacter haemolyticus</name>
    <dbReference type="NCBI Taxonomy" id="29430"/>
    <lineage>
        <taxon>Bacteria</taxon>
        <taxon>Pseudomonadati</taxon>
        <taxon>Pseudomonadota</taxon>
        <taxon>Gammaproteobacteria</taxon>
        <taxon>Moraxellales</taxon>
        <taxon>Moraxellaceae</taxon>
        <taxon>Acinetobacter</taxon>
    </lineage>
</organism>
<evidence type="ECO:0000313" key="4">
    <source>
        <dbReference type="Proteomes" id="UP000451048"/>
    </source>
</evidence>
<evidence type="ECO:0000256" key="1">
    <source>
        <dbReference type="ARBA" id="ARBA00038310"/>
    </source>
</evidence>
<dbReference type="InterPro" id="IPR032466">
    <property type="entry name" value="Metal_Hydrolase"/>
</dbReference>